<evidence type="ECO:0000313" key="13">
    <source>
        <dbReference type="EMBL" id="RTE65815.1"/>
    </source>
</evidence>
<comment type="subcellular location">
    <subcellularLocation>
        <location evidence="11">Cell inner membrane</location>
        <topology evidence="11">Single-pass membrane protein</topology>
    </subcellularLocation>
</comment>
<dbReference type="Pfam" id="PF00912">
    <property type="entry name" value="Transgly"/>
    <property type="match status" value="1"/>
</dbReference>
<dbReference type="InterPro" id="IPR011812">
    <property type="entry name" value="Pep_trsgly"/>
</dbReference>
<organism evidence="13 14">
    <name type="scientific">Amphritea opalescens</name>
    <dbReference type="NCBI Taxonomy" id="2490544"/>
    <lineage>
        <taxon>Bacteria</taxon>
        <taxon>Pseudomonadati</taxon>
        <taxon>Pseudomonadota</taxon>
        <taxon>Gammaproteobacteria</taxon>
        <taxon>Oceanospirillales</taxon>
        <taxon>Oceanospirillaceae</taxon>
        <taxon>Amphritea</taxon>
    </lineage>
</organism>
<comment type="function">
    <text evidence="11">Peptidoglycan polymerase that catalyzes glycan chain elongation from lipid-linked precursors.</text>
</comment>
<evidence type="ECO:0000256" key="4">
    <source>
        <dbReference type="ARBA" id="ARBA00022679"/>
    </source>
</evidence>
<dbReference type="SUPFAM" id="SSF53955">
    <property type="entry name" value="Lysozyme-like"/>
    <property type="match status" value="1"/>
</dbReference>
<accession>A0A430KQQ2</accession>
<keyword evidence="2 11" id="KW-0997">Cell inner membrane</keyword>
<keyword evidence="9 11" id="KW-0472">Membrane</keyword>
<dbReference type="OrthoDB" id="9766909at2"/>
<reference evidence="13 14" key="1">
    <citation type="submission" date="2018-11" db="EMBL/GenBank/DDBJ databases">
        <title>The draft genome sequence of Amphritea opalescens ANRC-JH13T.</title>
        <authorList>
            <person name="Fang Z."/>
            <person name="Zhang Y."/>
            <person name="Han X."/>
        </authorList>
    </citation>
    <scope>NUCLEOTIDE SEQUENCE [LARGE SCALE GENOMIC DNA]</scope>
    <source>
        <strain evidence="13 14">ANRC-JH13</strain>
    </source>
</reference>
<evidence type="ECO:0000313" key="14">
    <source>
        <dbReference type="Proteomes" id="UP000283087"/>
    </source>
</evidence>
<dbReference type="GO" id="GO:0009252">
    <property type="term" value="P:peptidoglycan biosynthetic process"/>
    <property type="evidence" value="ECO:0007669"/>
    <property type="project" value="UniProtKB-UniRule"/>
</dbReference>
<keyword evidence="14" id="KW-1185">Reference proteome</keyword>
<dbReference type="PANTHER" id="PTHR30400:SF0">
    <property type="entry name" value="BIOSYNTHETIC PEPTIDOGLYCAN TRANSGLYCOSYLASE"/>
    <property type="match status" value="1"/>
</dbReference>
<keyword evidence="10 11" id="KW-0961">Cell wall biogenesis/degradation</keyword>
<dbReference type="GO" id="GO:0005886">
    <property type="term" value="C:plasma membrane"/>
    <property type="evidence" value="ECO:0007669"/>
    <property type="project" value="UniProtKB-SubCell"/>
</dbReference>
<dbReference type="InterPro" id="IPR036950">
    <property type="entry name" value="PBP_transglycosylase"/>
</dbReference>
<sequence>MMPPLLLFWRLILSVFRFPVRRWLWRLLLALFLIPFLGVLMLRFVDPVVWMWQLQRELNPPASYPAETQHHWVSLTEISPAMQLAVIASEDQTFPQHWGLDIDSIYAAISSNQRGGAVRGASTLTQQTAKNLFLWPARSYLRKGLEAGLAVLMELLWNKPRILEIYLNIVEFGPGIYGVEAASQAYFHKPAKQLTATEAARLAAVLPNPYRLSAAAPSDYVWQRTQWIQNQMRLLGPNYWPAS</sequence>
<dbReference type="GO" id="GO:0071555">
    <property type="term" value="P:cell wall organization"/>
    <property type="evidence" value="ECO:0007669"/>
    <property type="project" value="UniProtKB-KW"/>
</dbReference>
<evidence type="ECO:0000256" key="6">
    <source>
        <dbReference type="ARBA" id="ARBA00022960"/>
    </source>
</evidence>
<protein>
    <recommendedName>
        <fullName evidence="11">Biosynthetic peptidoglycan transglycosylase</fullName>
        <ecNumber evidence="11">2.4.99.28</ecNumber>
    </recommendedName>
    <alternativeName>
        <fullName evidence="11">Glycan polymerase</fullName>
    </alternativeName>
    <alternativeName>
        <fullName evidence="11">Peptidoglycan glycosyltransferase MtgA</fullName>
        <shortName evidence="11">PGT</shortName>
    </alternativeName>
</protein>
<evidence type="ECO:0000256" key="11">
    <source>
        <dbReference type="HAMAP-Rule" id="MF_00766"/>
    </source>
</evidence>
<evidence type="ECO:0000256" key="5">
    <source>
        <dbReference type="ARBA" id="ARBA00022692"/>
    </source>
</evidence>
<keyword evidence="8 11" id="KW-1133">Transmembrane helix</keyword>
<dbReference type="GO" id="GO:0016763">
    <property type="term" value="F:pentosyltransferase activity"/>
    <property type="evidence" value="ECO:0007669"/>
    <property type="project" value="InterPro"/>
</dbReference>
<keyword evidence="3 11" id="KW-0328">Glycosyltransferase</keyword>
<comment type="caution">
    <text evidence="13">The sequence shown here is derived from an EMBL/GenBank/DDBJ whole genome shotgun (WGS) entry which is preliminary data.</text>
</comment>
<comment type="catalytic activity">
    <reaction evidence="11">
        <text>[GlcNAc-(1-&gt;4)-Mur2Ac(oyl-L-Ala-gamma-D-Glu-L-Lys-D-Ala-D-Ala)](n)-di-trans,octa-cis-undecaprenyl diphosphate + beta-D-GlcNAc-(1-&gt;4)-Mur2Ac(oyl-L-Ala-gamma-D-Glu-L-Lys-D-Ala-D-Ala)-di-trans,octa-cis-undecaprenyl diphosphate = [GlcNAc-(1-&gt;4)-Mur2Ac(oyl-L-Ala-gamma-D-Glu-L-Lys-D-Ala-D-Ala)](n+1)-di-trans,octa-cis-undecaprenyl diphosphate + di-trans,octa-cis-undecaprenyl diphosphate + H(+)</text>
        <dbReference type="Rhea" id="RHEA:23708"/>
        <dbReference type="Rhea" id="RHEA-COMP:9602"/>
        <dbReference type="Rhea" id="RHEA-COMP:9603"/>
        <dbReference type="ChEBI" id="CHEBI:15378"/>
        <dbReference type="ChEBI" id="CHEBI:58405"/>
        <dbReference type="ChEBI" id="CHEBI:60033"/>
        <dbReference type="ChEBI" id="CHEBI:78435"/>
        <dbReference type="EC" id="2.4.99.28"/>
    </reaction>
</comment>
<dbReference type="GO" id="GO:0009274">
    <property type="term" value="C:peptidoglycan-based cell wall"/>
    <property type="evidence" value="ECO:0007669"/>
    <property type="project" value="InterPro"/>
</dbReference>
<dbReference type="Proteomes" id="UP000283087">
    <property type="component" value="Unassembled WGS sequence"/>
</dbReference>
<evidence type="ECO:0000256" key="3">
    <source>
        <dbReference type="ARBA" id="ARBA00022676"/>
    </source>
</evidence>
<evidence type="ECO:0000259" key="12">
    <source>
        <dbReference type="Pfam" id="PF00912"/>
    </source>
</evidence>
<evidence type="ECO:0000256" key="9">
    <source>
        <dbReference type="ARBA" id="ARBA00023136"/>
    </source>
</evidence>
<proteinExistence type="inferred from homology"/>
<name>A0A430KQQ2_9GAMM</name>
<comment type="pathway">
    <text evidence="11">Cell wall biogenesis; peptidoglycan biosynthesis.</text>
</comment>
<keyword evidence="7 11" id="KW-0573">Peptidoglycan synthesis</keyword>
<evidence type="ECO:0000256" key="10">
    <source>
        <dbReference type="ARBA" id="ARBA00023316"/>
    </source>
</evidence>
<dbReference type="AlphaFoldDB" id="A0A430KQQ2"/>
<dbReference type="HAMAP" id="MF_00766">
    <property type="entry name" value="PGT_MtgA"/>
    <property type="match status" value="1"/>
</dbReference>
<comment type="similarity">
    <text evidence="11">Belongs to the glycosyltransferase 51 family.</text>
</comment>
<keyword evidence="1 11" id="KW-1003">Cell membrane</keyword>
<keyword evidence="6 11" id="KW-0133">Cell shape</keyword>
<dbReference type="EMBL" id="RQXW01000008">
    <property type="protein sequence ID" value="RTE65815.1"/>
    <property type="molecule type" value="Genomic_DNA"/>
</dbReference>
<evidence type="ECO:0000256" key="7">
    <source>
        <dbReference type="ARBA" id="ARBA00022984"/>
    </source>
</evidence>
<dbReference type="UniPathway" id="UPA00219"/>
<dbReference type="InterPro" id="IPR001264">
    <property type="entry name" value="Glyco_trans_51"/>
</dbReference>
<evidence type="ECO:0000256" key="1">
    <source>
        <dbReference type="ARBA" id="ARBA00022475"/>
    </source>
</evidence>
<dbReference type="PANTHER" id="PTHR30400">
    <property type="entry name" value="MONOFUNCTIONAL BIOSYNTHETIC PEPTIDOGLYCAN TRANSGLYCOSYLASE"/>
    <property type="match status" value="1"/>
</dbReference>
<keyword evidence="5 11" id="KW-0812">Transmembrane</keyword>
<gene>
    <name evidence="11" type="primary">mtgA</name>
    <name evidence="13" type="ORF">EH243_10295</name>
</gene>
<dbReference type="Gene3D" id="1.10.3810.10">
    <property type="entry name" value="Biosynthetic peptidoglycan transglycosylase-like"/>
    <property type="match status" value="1"/>
</dbReference>
<dbReference type="InterPro" id="IPR023346">
    <property type="entry name" value="Lysozyme-like_dom_sf"/>
</dbReference>
<feature type="domain" description="Glycosyl transferase family 51" evidence="12">
    <location>
        <begin position="66"/>
        <end position="232"/>
    </location>
</feature>
<dbReference type="EC" id="2.4.99.28" evidence="11"/>
<evidence type="ECO:0000256" key="2">
    <source>
        <dbReference type="ARBA" id="ARBA00022519"/>
    </source>
</evidence>
<dbReference type="GO" id="GO:0008955">
    <property type="term" value="F:peptidoglycan glycosyltransferase activity"/>
    <property type="evidence" value="ECO:0007669"/>
    <property type="project" value="UniProtKB-UniRule"/>
</dbReference>
<dbReference type="NCBIfam" id="TIGR02070">
    <property type="entry name" value="mono_pep_trsgly"/>
    <property type="match status" value="1"/>
</dbReference>
<dbReference type="GO" id="GO:0008360">
    <property type="term" value="P:regulation of cell shape"/>
    <property type="evidence" value="ECO:0007669"/>
    <property type="project" value="UniProtKB-KW"/>
</dbReference>
<evidence type="ECO:0000256" key="8">
    <source>
        <dbReference type="ARBA" id="ARBA00022989"/>
    </source>
</evidence>
<keyword evidence="4 11" id="KW-0808">Transferase</keyword>
<feature type="transmembrane region" description="Helical" evidence="11">
    <location>
        <begin position="27"/>
        <end position="45"/>
    </location>
</feature>